<protein>
    <recommendedName>
        <fullName evidence="1">NAD-dependent epimerase/dehydratase domain-containing protein</fullName>
    </recommendedName>
</protein>
<dbReference type="EMBL" id="CABFNS010000761">
    <property type="protein sequence ID" value="VUC26965.1"/>
    <property type="molecule type" value="Genomic_DNA"/>
</dbReference>
<feature type="domain" description="NAD-dependent epimerase/dehydratase" evidence="1">
    <location>
        <begin position="8"/>
        <end position="236"/>
    </location>
</feature>
<organism evidence="2 3">
    <name type="scientific">Bionectria ochroleuca</name>
    <name type="common">Gliocladium roseum</name>
    <dbReference type="NCBI Taxonomy" id="29856"/>
    <lineage>
        <taxon>Eukaryota</taxon>
        <taxon>Fungi</taxon>
        <taxon>Dikarya</taxon>
        <taxon>Ascomycota</taxon>
        <taxon>Pezizomycotina</taxon>
        <taxon>Sordariomycetes</taxon>
        <taxon>Hypocreomycetidae</taxon>
        <taxon>Hypocreales</taxon>
        <taxon>Bionectriaceae</taxon>
        <taxon>Clonostachys</taxon>
    </lineage>
</organism>
<evidence type="ECO:0000313" key="2">
    <source>
        <dbReference type="EMBL" id="VUC26965.1"/>
    </source>
</evidence>
<dbReference type="SUPFAM" id="SSF51735">
    <property type="entry name" value="NAD(P)-binding Rossmann-fold domains"/>
    <property type="match status" value="1"/>
</dbReference>
<comment type="caution">
    <text evidence="2">The sequence shown here is derived from an EMBL/GenBank/DDBJ whole genome shotgun (WGS) entry which is preliminary data.</text>
</comment>
<keyword evidence="3" id="KW-1185">Reference proteome</keyword>
<dbReference type="InterPro" id="IPR036291">
    <property type="entry name" value="NAD(P)-bd_dom_sf"/>
</dbReference>
<dbReference type="Gene3D" id="3.40.50.720">
    <property type="entry name" value="NAD(P)-binding Rossmann-like Domain"/>
    <property type="match status" value="1"/>
</dbReference>
<dbReference type="InterPro" id="IPR051783">
    <property type="entry name" value="NAD(P)-dependent_oxidoreduct"/>
</dbReference>
<accession>A0ABY6U774</accession>
<proteinExistence type="predicted"/>
<dbReference type="PANTHER" id="PTHR48079">
    <property type="entry name" value="PROTEIN YEEZ"/>
    <property type="match status" value="1"/>
</dbReference>
<reference evidence="2 3" key="1">
    <citation type="submission" date="2019-06" db="EMBL/GenBank/DDBJ databases">
        <authorList>
            <person name="Broberg M."/>
        </authorList>
    </citation>
    <scope>NUCLEOTIDE SEQUENCE [LARGE SCALE GENOMIC DNA]</scope>
</reference>
<dbReference type="Proteomes" id="UP000766486">
    <property type="component" value="Unassembled WGS sequence"/>
</dbReference>
<name>A0ABY6U774_BIOOC</name>
<sequence length="338" mass="37638">MSNTFPRVCITGATGYIGGDFLHLVSRKHPGWEITCLLRNSTHGELISQYPRVRIVSCDLDNSSLIEEEVSKSDIVFHFADNDHEPAAHAISKGFERRTRHGPGYWIHTSGTMNLAVESIETNQYGKSLGNIYDDWDKAQQLLSLPSQAPHRSVDKIVLSSTTKANVAIVCPPTIFGRGRGPGNTRSSQICDMVAEILKQRKAFYVGLGENMWHYIHIFDLSDLFLRLGEAAVSGKQTGWNEQGYYLAEGGSYRWKDMAGLLGAAAKERGYLDTAEPVSVTPEEIDDMIEHGRYLYGTDSRGICFRGKEILGWRPSMPGLEDELVSIVKAEADRLQLN</sequence>
<dbReference type="PANTHER" id="PTHR48079:SF6">
    <property type="entry name" value="NAD(P)-BINDING DOMAIN-CONTAINING PROTEIN-RELATED"/>
    <property type="match status" value="1"/>
</dbReference>
<gene>
    <name evidence="2" type="ORF">CLO192961_LOCUS200217</name>
</gene>
<dbReference type="Pfam" id="PF01370">
    <property type="entry name" value="Epimerase"/>
    <property type="match status" value="1"/>
</dbReference>
<dbReference type="InterPro" id="IPR001509">
    <property type="entry name" value="Epimerase_deHydtase"/>
</dbReference>
<evidence type="ECO:0000259" key="1">
    <source>
        <dbReference type="Pfam" id="PF01370"/>
    </source>
</evidence>
<evidence type="ECO:0000313" key="3">
    <source>
        <dbReference type="Proteomes" id="UP000766486"/>
    </source>
</evidence>